<feature type="region of interest" description="Disordered" evidence="5">
    <location>
        <begin position="141"/>
        <end position="213"/>
    </location>
</feature>
<feature type="domain" description="Sas10 C-terminal" evidence="6">
    <location>
        <begin position="612"/>
        <end position="684"/>
    </location>
</feature>
<dbReference type="PANTHER" id="PTHR13237">
    <property type="entry name" value="SOMETHING ABOUT SILENCING PROTEIN 10-RELATED"/>
    <property type="match status" value="1"/>
</dbReference>
<feature type="region of interest" description="Disordered" evidence="5">
    <location>
        <begin position="1"/>
        <end position="127"/>
    </location>
</feature>
<evidence type="ECO:0000256" key="2">
    <source>
        <dbReference type="ARBA" id="ARBA00010979"/>
    </source>
</evidence>
<dbReference type="OMA" id="EEYIRPQ"/>
<feature type="compositionally biased region" description="Acidic residues" evidence="5">
    <location>
        <begin position="108"/>
        <end position="119"/>
    </location>
</feature>
<sequence length="684" mass="77176">MGKGGKRQKKDTGNPKKRTRDEYFSAEEDMDDEVDAFHKQRDVVPLDLDGDVGISDEDDEHPVFDVKGADEEEDDDDDDENDNDDDDTGFVAKLARSEKYLRQKTGGVDDEIDSEDEEEGWRAKPWSRRKGDYYKADNIDFELQSSDEDLPAEEEAEALRLEKEQAKSRSIADYGVEDIDKYDSDSDREPTLEDILVKGKSSSKPRADKETQDDMDTAYEVVKKDISALSREEQMDVVYSSAPELVGLLSELNDAFDQLEGKVNPLLNKVNARESTSKGGMHYLEVKRLLLLTYCQAIGFYLLLKSEGHSVRDHPVLARLVELKNLLDKMKQLDGNLPAEIEEILNFDQNESRVEILKQSDAVTSETHTKDHGHSSVSAKTLEAVAPHETAKLVKVDLSKDFKSKEEKSKRQNDQVGKQSMEMLKIRASLEEKLKQKGILRSVAAKPEQAQKHLVPRVNRKLESFDDFDDEVINKEGVARGLSNGHASSLHSSKLSQLVAVKVNKPKVVSGDDDLPMRDDIGERRRKHELRVLAKAGVDSMDEDEDHLGASRRGGAELEGSDVEDEGETEESEEDEYYKQVKQARAAKLAAKAQIYSRTSAAPTLEETEVVDGKRQITYQMEKNRGLTRARKKLIKNPRKKYKLKHQKAVVRRKGQVRDVKRPSGPYGGEDTGINPNISRSIRF</sequence>
<dbReference type="GO" id="GO:0000462">
    <property type="term" value="P:maturation of SSU-rRNA from tricistronic rRNA transcript (SSU-rRNA, 5.8S rRNA, LSU-rRNA)"/>
    <property type="evidence" value="ECO:0007669"/>
    <property type="project" value="TreeGrafter"/>
</dbReference>
<dbReference type="Pfam" id="PF04000">
    <property type="entry name" value="Sas10_Utp3"/>
    <property type="match status" value="1"/>
</dbReference>
<dbReference type="InterPro" id="IPR007146">
    <property type="entry name" value="Sas10/Utp3/C1D"/>
</dbReference>
<name>A0A200Q5S9_MACCD</name>
<evidence type="ECO:0000256" key="5">
    <source>
        <dbReference type="SAM" id="MobiDB-lite"/>
    </source>
</evidence>
<gene>
    <name evidence="7" type="ORF">BVC80_9037g6</name>
</gene>
<feature type="compositionally biased region" description="Acidic residues" evidence="5">
    <location>
        <begin position="70"/>
        <end position="88"/>
    </location>
</feature>
<feature type="compositionally biased region" description="Polar residues" evidence="5">
    <location>
        <begin position="674"/>
        <end position="684"/>
    </location>
</feature>
<feature type="compositionally biased region" description="Acidic residues" evidence="5">
    <location>
        <begin position="48"/>
        <end position="60"/>
    </location>
</feature>
<dbReference type="AlphaFoldDB" id="A0A200Q5S9"/>
<feature type="compositionally biased region" description="Basic and acidic residues" evidence="5">
    <location>
        <begin position="10"/>
        <end position="23"/>
    </location>
</feature>
<feature type="region of interest" description="Disordered" evidence="5">
    <location>
        <begin position="641"/>
        <end position="684"/>
    </location>
</feature>
<dbReference type="Proteomes" id="UP000195402">
    <property type="component" value="Unassembled WGS sequence"/>
</dbReference>
<organism evidence="7 8">
    <name type="scientific">Macleaya cordata</name>
    <name type="common">Five-seeded plume-poppy</name>
    <name type="synonym">Bocconia cordata</name>
    <dbReference type="NCBI Taxonomy" id="56857"/>
    <lineage>
        <taxon>Eukaryota</taxon>
        <taxon>Viridiplantae</taxon>
        <taxon>Streptophyta</taxon>
        <taxon>Embryophyta</taxon>
        <taxon>Tracheophyta</taxon>
        <taxon>Spermatophyta</taxon>
        <taxon>Magnoliopsida</taxon>
        <taxon>Ranunculales</taxon>
        <taxon>Papaveraceae</taxon>
        <taxon>Papaveroideae</taxon>
        <taxon>Macleaya</taxon>
    </lineage>
</organism>
<dbReference type="Pfam" id="PF09368">
    <property type="entry name" value="Sas10"/>
    <property type="match status" value="1"/>
</dbReference>
<feature type="compositionally biased region" description="Basic and acidic residues" evidence="5">
    <location>
        <begin position="157"/>
        <end position="167"/>
    </location>
</feature>
<feature type="compositionally biased region" description="Basic residues" evidence="5">
    <location>
        <begin position="641"/>
        <end position="655"/>
    </location>
</feature>
<evidence type="ECO:0000256" key="4">
    <source>
        <dbReference type="ARBA" id="ARBA00023242"/>
    </source>
</evidence>
<feature type="compositionally biased region" description="Basic and acidic residues" evidence="5">
    <location>
        <begin position="35"/>
        <end position="44"/>
    </location>
</feature>
<evidence type="ECO:0000256" key="3">
    <source>
        <dbReference type="ARBA" id="ARBA00022553"/>
    </source>
</evidence>
<reference evidence="7 8" key="1">
    <citation type="journal article" date="2017" name="Mol. Plant">
        <title>The Genome of Medicinal Plant Macleaya cordata Provides New Insights into Benzylisoquinoline Alkaloids Metabolism.</title>
        <authorList>
            <person name="Liu X."/>
            <person name="Liu Y."/>
            <person name="Huang P."/>
            <person name="Ma Y."/>
            <person name="Qing Z."/>
            <person name="Tang Q."/>
            <person name="Cao H."/>
            <person name="Cheng P."/>
            <person name="Zheng Y."/>
            <person name="Yuan Z."/>
            <person name="Zhou Y."/>
            <person name="Liu J."/>
            <person name="Tang Z."/>
            <person name="Zhuo Y."/>
            <person name="Zhang Y."/>
            <person name="Yu L."/>
            <person name="Huang J."/>
            <person name="Yang P."/>
            <person name="Peng Q."/>
            <person name="Zhang J."/>
            <person name="Jiang W."/>
            <person name="Zhang Z."/>
            <person name="Lin K."/>
            <person name="Ro D.K."/>
            <person name="Chen X."/>
            <person name="Xiong X."/>
            <person name="Shang Y."/>
            <person name="Huang S."/>
            <person name="Zeng J."/>
        </authorList>
    </citation>
    <scope>NUCLEOTIDE SEQUENCE [LARGE SCALE GENOMIC DNA]</scope>
    <source>
        <strain evidence="8">cv. BLH2017</strain>
        <tissue evidence="7">Root</tissue>
    </source>
</reference>
<dbReference type="GO" id="GO:0032040">
    <property type="term" value="C:small-subunit processome"/>
    <property type="evidence" value="ECO:0007669"/>
    <property type="project" value="TreeGrafter"/>
</dbReference>
<feature type="compositionally biased region" description="Basic and acidic residues" evidence="5">
    <location>
        <begin position="178"/>
        <end position="197"/>
    </location>
</feature>
<dbReference type="InParanoid" id="A0A200Q5S9"/>
<dbReference type="FunCoup" id="A0A200Q5S9">
    <property type="interactions" value="2453"/>
</dbReference>
<evidence type="ECO:0000256" key="1">
    <source>
        <dbReference type="ARBA" id="ARBA00004123"/>
    </source>
</evidence>
<dbReference type="PANTHER" id="PTHR13237:SF8">
    <property type="entry name" value="SOMETHING ABOUT SILENCING PROTEIN 10"/>
    <property type="match status" value="1"/>
</dbReference>
<comment type="subcellular location">
    <subcellularLocation>
        <location evidence="1">Nucleus</location>
    </subcellularLocation>
</comment>
<comment type="similarity">
    <text evidence="2">Belongs to the SAS10 family.</text>
</comment>
<keyword evidence="4" id="KW-0539">Nucleus</keyword>
<feature type="region of interest" description="Disordered" evidence="5">
    <location>
        <begin position="535"/>
        <end position="576"/>
    </location>
</feature>
<evidence type="ECO:0000259" key="6">
    <source>
        <dbReference type="Pfam" id="PF09368"/>
    </source>
</evidence>
<evidence type="ECO:0000313" key="7">
    <source>
        <dbReference type="EMBL" id="OVA05757.1"/>
    </source>
</evidence>
<feature type="compositionally biased region" description="Acidic residues" evidence="5">
    <location>
        <begin position="24"/>
        <end position="34"/>
    </location>
</feature>
<dbReference type="OrthoDB" id="1924577at2759"/>
<keyword evidence="3" id="KW-0597">Phosphoprotein</keyword>
<accession>A0A200Q5S9</accession>
<comment type="caution">
    <text evidence="7">The sequence shown here is derived from an EMBL/GenBank/DDBJ whole genome shotgun (WGS) entry which is preliminary data.</text>
</comment>
<evidence type="ECO:0000313" key="8">
    <source>
        <dbReference type="Proteomes" id="UP000195402"/>
    </source>
</evidence>
<feature type="compositionally biased region" description="Acidic residues" evidence="5">
    <location>
        <begin position="145"/>
        <end position="156"/>
    </location>
</feature>
<dbReference type="STRING" id="56857.A0A200Q5S9"/>
<dbReference type="EMBL" id="MVGT01003007">
    <property type="protein sequence ID" value="OVA05757.1"/>
    <property type="molecule type" value="Genomic_DNA"/>
</dbReference>
<keyword evidence="8" id="KW-1185">Reference proteome</keyword>
<protein>
    <submittedName>
        <fullName evidence="7">Sas10/Utp3/C1D</fullName>
    </submittedName>
</protein>
<proteinExistence type="inferred from homology"/>
<dbReference type="InterPro" id="IPR018972">
    <property type="entry name" value="Sas10_C_dom"/>
</dbReference>
<feature type="compositionally biased region" description="Acidic residues" evidence="5">
    <location>
        <begin position="559"/>
        <end position="576"/>
    </location>
</feature>